<evidence type="ECO:0008006" key="4">
    <source>
        <dbReference type="Google" id="ProtNLM"/>
    </source>
</evidence>
<keyword evidence="3" id="KW-1185">Reference proteome</keyword>
<evidence type="ECO:0000313" key="3">
    <source>
        <dbReference type="Proteomes" id="UP000823388"/>
    </source>
</evidence>
<name>A0A8T0VPV2_PANVG</name>
<dbReference type="AlphaFoldDB" id="A0A8T0VPV2"/>
<accession>A0A8T0VPV2</accession>
<sequence length="66" mass="7548">MADFHTAPQSCTSLCLFLCTAPLAVPTPFIRRRHSLLRPSLCCGAVHRCLRRHLSILRFMHQRCLS</sequence>
<evidence type="ECO:0000313" key="2">
    <source>
        <dbReference type="EMBL" id="KAG2634553.1"/>
    </source>
</evidence>
<proteinExistence type="predicted"/>
<reference evidence="2 3" key="1">
    <citation type="submission" date="2020-05" db="EMBL/GenBank/DDBJ databases">
        <title>WGS assembly of Panicum virgatum.</title>
        <authorList>
            <person name="Lovell J.T."/>
            <person name="Jenkins J."/>
            <person name="Shu S."/>
            <person name="Juenger T.E."/>
            <person name="Schmutz J."/>
        </authorList>
    </citation>
    <scope>NUCLEOTIDE SEQUENCE [LARGE SCALE GENOMIC DNA]</scope>
    <source>
        <strain evidence="3">cv. AP13</strain>
    </source>
</reference>
<feature type="signal peptide" evidence="1">
    <location>
        <begin position="1"/>
        <end position="26"/>
    </location>
</feature>
<comment type="caution">
    <text evidence="2">The sequence shown here is derived from an EMBL/GenBank/DDBJ whole genome shotgun (WGS) entry which is preliminary data.</text>
</comment>
<evidence type="ECO:0000256" key="1">
    <source>
        <dbReference type="SAM" id="SignalP"/>
    </source>
</evidence>
<organism evidence="2 3">
    <name type="scientific">Panicum virgatum</name>
    <name type="common">Blackwell switchgrass</name>
    <dbReference type="NCBI Taxonomy" id="38727"/>
    <lineage>
        <taxon>Eukaryota</taxon>
        <taxon>Viridiplantae</taxon>
        <taxon>Streptophyta</taxon>
        <taxon>Embryophyta</taxon>
        <taxon>Tracheophyta</taxon>
        <taxon>Spermatophyta</taxon>
        <taxon>Magnoliopsida</taxon>
        <taxon>Liliopsida</taxon>
        <taxon>Poales</taxon>
        <taxon>Poaceae</taxon>
        <taxon>PACMAD clade</taxon>
        <taxon>Panicoideae</taxon>
        <taxon>Panicodae</taxon>
        <taxon>Paniceae</taxon>
        <taxon>Panicinae</taxon>
        <taxon>Panicum</taxon>
        <taxon>Panicum sect. Hiantes</taxon>
    </lineage>
</organism>
<dbReference type="Proteomes" id="UP000823388">
    <property type="component" value="Chromosome 2N"/>
</dbReference>
<feature type="chain" id="PRO_5035851294" description="Secreted protein" evidence="1">
    <location>
        <begin position="27"/>
        <end position="66"/>
    </location>
</feature>
<protein>
    <recommendedName>
        <fullName evidence="4">Secreted protein</fullName>
    </recommendedName>
</protein>
<dbReference type="EMBL" id="CM029040">
    <property type="protein sequence ID" value="KAG2634553.1"/>
    <property type="molecule type" value="Genomic_DNA"/>
</dbReference>
<keyword evidence="1" id="KW-0732">Signal</keyword>
<gene>
    <name evidence="2" type="ORF">PVAP13_2NG180403</name>
</gene>